<gene>
    <name evidence="1" type="ORF">Tco_0771961</name>
</gene>
<protein>
    <recommendedName>
        <fullName evidence="3">PIN domain-containing protein</fullName>
    </recommendedName>
</protein>
<evidence type="ECO:0000313" key="1">
    <source>
        <dbReference type="EMBL" id="GJS89325.1"/>
    </source>
</evidence>
<reference evidence="1" key="1">
    <citation type="journal article" date="2022" name="Int. J. Mol. Sci.">
        <title>Draft Genome of Tanacetum Coccineum: Genomic Comparison of Closely Related Tanacetum-Family Plants.</title>
        <authorList>
            <person name="Yamashiro T."/>
            <person name="Shiraishi A."/>
            <person name="Nakayama K."/>
            <person name="Satake H."/>
        </authorList>
    </citation>
    <scope>NUCLEOTIDE SEQUENCE</scope>
</reference>
<evidence type="ECO:0008006" key="3">
    <source>
        <dbReference type="Google" id="ProtNLM"/>
    </source>
</evidence>
<comment type="caution">
    <text evidence="1">The sequence shown here is derived from an EMBL/GenBank/DDBJ whole genome shotgun (WGS) entry which is preliminary data.</text>
</comment>
<sequence>MARSITILIDPNLVLTVLSTNPELLIVEIAKFYKSQEVTPRADPEIRKKLKAGHLKFTLPSNVSYTPATDISQPTCVTRSEDRMFKSLANAPADEADFKIINPVTRLPDEAFKAFVIQRYRESPAESSETIVTVAASGDGHIYTFGYTQTMVSFDSEASKCLSETINLLAFRFGTAYLRSNKVPSHQGELSFVKHHTAAFSISFVTRVLLDDFLVVEYLAAITVRKVTWTICGIRKLVVHEVLGLFLTGNNREWLGSSQIRCNWATKGAGTSDEKQASDSKSVAELTNGSLEDVKEPVNGDAPENNPQCTAVYVGGLAPEVRKYPSVNKTF</sequence>
<keyword evidence="2" id="KW-1185">Reference proteome</keyword>
<reference evidence="1" key="2">
    <citation type="submission" date="2022-01" db="EMBL/GenBank/DDBJ databases">
        <authorList>
            <person name="Yamashiro T."/>
            <person name="Shiraishi A."/>
            <person name="Satake H."/>
            <person name="Nakayama K."/>
        </authorList>
    </citation>
    <scope>NUCLEOTIDE SEQUENCE</scope>
</reference>
<accession>A0ABQ4ZGW1</accession>
<evidence type="ECO:0000313" key="2">
    <source>
        <dbReference type="Proteomes" id="UP001151760"/>
    </source>
</evidence>
<name>A0ABQ4ZGW1_9ASTR</name>
<dbReference type="Proteomes" id="UP001151760">
    <property type="component" value="Unassembled WGS sequence"/>
</dbReference>
<dbReference type="EMBL" id="BQNB010011341">
    <property type="protein sequence ID" value="GJS89325.1"/>
    <property type="molecule type" value="Genomic_DNA"/>
</dbReference>
<proteinExistence type="predicted"/>
<organism evidence="1 2">
    <name type="scientific">Tanacetum coccineum</name>
    <dbReference type="NCBI Taxonomy" id="301880"/>
    <lineage>
        <taxon>Eukaryota</taxon>
        <taxon>Viridiplantae</taxon>
        <taxon>Streptophyta</taxon>
        <taxon>Embryophyta</taxon>
        <taxon>Tracheophyta</taxon>
        <taxon>Spermatophyta</taxon>
        <taxon>Magnoliopsida</taxon>
        <taxon>eudicotyledons</taxon>
        <taxon>Gunneridae</taxon>
        <taxon>Pentapetalae</taxon>
        <taxon>asterids</taxon>
        <taxon>campanulids</taxon>
        <taxon>Asterales</taxon>
        <taxon>Asteraceae</taxon>
        <taxon>Asteroideae</taxon>
        <taxon>Anthemideae</taxon>
        <taxon>Anthemidinae</taxon>
        <taxon>Tanacetum</taxon>
    </lineage>
</organism>